<dbReference type="PANTHER" id="PTHR22847">
    <property type="entry name" value="WD40 REPEAT PROTEIN"/>
    <property type="match status" value="1"/>
</dbReference>
<proteinExistence type="predicted"/>
<dbReference type="Pfam" id="PF20703">
    <property type="entry name" value="nSTAND1"/>
    <property type="match status" value="2"/>
</dbReference>
<dbReference type="InterPro" id="IPR027417">
    <property type="entry name" value="P-loop_NTPase"/>
</dbReference>
<feature type="region of interest" description="Disordered" evidence="3">
    <location>
        <begin position="497"/>
        <end position="529"/>
    </location>
</feature>
<keyword evidence="6" id="KW-1185">Reference proteome</keyword>
<keyword evidence="2" id="KW-0677">Repeat</keyword>
<dbReference type="RefSeq" id="WP_334558839.1">
    <property type="nucleotide sequence ID" value="NZ_JARUMK010000002.1"/>
</dbReference>
<dbReference type="PANTHER" id="PTHR22847:SF637">
    <property type="entry name" value="WD REPEAT DOMAIN 5B"/>
    <property type="match status" value="1"/>
</dbReference>
<evidence type="ECO:0000256" key="2">
    <source>
        <dbReference type="ARBA" id="ARBA00022737"/>
    </source>
</evidence>
<dbReference type="InterPro" id="IPR015943">
    <property type="entry name" value="WD40/YVTN_repeat-like_dom_sf"/>
</dbReference>
<dbReference type="Proteomes" id="UP001382181">
    <property type="component" value="Unassembled WGS sequence"/>
</dbReference>
<comment type="caution">
    <text evidence="5">The sequence shown here is derived from an EMBL/GenBank/DDBJ whole genome shotgun (WGS) entry which is preliminary data.</text>
</comment>
<sequence length="1432" mass="153911">MTGALGVGFLVDDRHAITCAHVVAAALGLNGGEPPDSASLSVDLPFRSAAGDPATTPRESAATVTARIVRWGPSQAPDGSGPDIAVLRLERLVSGTRPARCVDMEPAKLRGYAAEIIGFPAGRPQGIWHEGVLRGPQADGQVQIDRVGAGYRVTPGFSGSPVWSRDLGAVVGMTVRAERGEPAAGFMIPLSQLVASWPPLVALARPASPFRSLKPFEEVHAAAFFGRDADSDHLARVVGRQRWTTLVGPSGCGKSSLAMAGVAPRRRAHQDTVGVLRPAHHSTALGGLAAVVLDLLEPDCPEAERFARIAAVADEIGSHGLREVAARVLRVQRATRLLIIVDQFEELLDEESYDPGDIDALADALGAKAPPTVGVLAVLRADFLGPVLAHPRLGLLAKKRIEALEPMRQEQLRDVISKPVDDLPAIAYEDALVHRILADVGDAPGILPLLSFTLAQLWEDQRGGQLTHEAYDALGGVRGALGRHANAVWEQYVDEAEADDDREGGPDGEGHPDGQGSEDGDREVEQRRQVEDAERLLTRLVRTPVGSDTPLRRLVTRAELTEGEWLIAQRLAGARLLVISRVRSRENTGPLDPGPAGRPTTAQETIELAHEALISSWDRLSSRVKEDRVFLDWRENLQFDMDRWERAGRIKELLPTDVALDAAGRWLPARGGELGQAQREYIELGHAHRRYLTRRRRMLYALFGTLLLAVSVTAGVAIDQSRTVAHQRDRATSAQVAGLAQSLGATDPELARRLAVAAARLGDTPEAWSGLLEVRNQVEKRAVRLPDFDVTTSALDDDGRILVAGGGTHVGTWNVDTGEQLGSYRTAQRVRNVRLSGDGTTVAVSTDDETTVVLEARGLRRRGHPYPTGPAVFSLSPEGTYLASVVARKGDGYGVTVWHTRTGELRLQRTGEMPFNPSFFAGEERLSLTSSQEPGKTVIWADLTTGKDLPVPDFDLKHTDYPGPLAFSPDLDRAAVLTEDGLRVSDLYDDGEVGTSDFQQVPELNDDQDLYGDDVHFSHDGRLVSVGFTLWDATSAKGVEPVFTYPTPISFCDPGTFRFSSDDTEMRCVGEDGTFRSVDISHLTPHGAEASVSGAAASVVASKDGSTIAVQASGDNGIEIWSTAPLVKRTRIPVPQAAHILLSPDGGLLAIPQGLTKVQIWDTEKRTRLGTLPGFLGGFTTTVAFSPDGTTYATYDGAGDAGSKGYRHSLRFYDLKTMELIRKKTFTLRTALLDFGTTVTFRPDGKALTVSPLLGTVAVPSGKVLVPGTTGLHLDGYGPDGTTAYTDPDSVHSTLTFLDPRTLRSQGQPLDLGAPVSYDAPVAHSPDGRLIAVAQRNATAADPSSEVEEIKIWDLSARRQVGPSLKSSTGSVALLTFTADSSALVTLGGLEFRTYPVARSRLVDELCAMSDGGLTEEEWQEHIPDVSYRKTC</sequence>
<dbReference type="Gene3D" id="2.40.10.120">
    <property type="match status" value="1"/>
</dbReference>
<feature type="domain" description="Novel STAND NTPase 1" evidence="4">
    <location>
        <begin position="209"/>
        <end position="495"/>
    </location>
</feature>
<dbReference type="InterPro" id="IPR036322">
    <property type="entry name" value="WD40_repeat_dom_sf"/>
</dbReference>
<dbReference type="SUPFAM" id="SSF52540">
    <property type="entry name" value="P-loop containing nucleoside triphosphate hydrolases"/>
    <property type="match status" value="1"/>
</dbReference>
<dbReference type="InterPro" id="IPR009003">
    <property type="entry name" value="Peptidase_S1_PA"/>
</dbReference>
<dbReference type="SUPFAM" id="SSF50978">
    <property type="entry name" value="WD40 repeat-like"/>
    <property type="match status" value="1"/>
</dbReference>
<protein>
    <submittedName>
        <fullName evidence="5">Trypsin-like peptidase domain-containing protein</fullName>
    </submittedName>
</protein>
<evidence type="ECO:0000256" key="1">
    <source>
        <dbReference type="ARBA" id="ARBA00022574"/>
    </source>
</evidence>
<accession>A0ABU8ADJ2</accession>
<evidence type="ECO:0000256" key="3">
    <source>
        <dbReference type="SAM" id="MobiDB-lite"/>
    </source>
</evidence>
<reference evidence="5 6" key="1">
    <citation type="submission" date="2023-04" db="EMBL/GenBank/DDBJ databases">
        <title>Genomic diversity of scab-causing Streptomyces spp. in the province of Quebec, Canada.</title>
        <authorList>
            <person name="Biessy A."/>
            <person name="Cadieux M."/>
            <person name="Ciotola M."/>
            <person name="Filion M."/>
        </authorList>
    </citation>
    <scope>NUCLEOTIDE SEQUENCE [LARGE SCALE GENOMIC DNA]</scope>
    <source>
        <strain evidence="5 6">B21-103</strain>
    </source>
</reference>
<evidence type="ECO:0000259" key="4">
    <source>
        <dbReference type="Pfam" id="PF20703"/>
    </source>
</evidence>
<dbReference type="EMBL" id="JARUMK010000002">
    <property type="protein sequence ID" value="MEH0564451.1"/>
    <property type="molecule type" value="Genomic_DNA"/>
</dbReference>
<dbReference type="Pfam" id="PF13365">
    <property type="entry name" value="Trypsin_2"/>
    <property type="match status" value="1"/>
</dbReference>
<feature type="domain" description="Novel STAND NTPase 1" evidence="4">
    <location>
        <begin position="528"/>
        <end position="649"/>
    </location>
</feature>
<name>A0ABU8ADJ2_9ACTN</name>
<feature type="compositionally biased region" description="Basic and acidic residues" evidence="3">
    <location>
        <begin position="503"/>
        <end position="512"/>
    </location>
</feature>
<keyword evidence="1" id="KW-0853">WD repeat</keyword>
<gene>
    <name evidence="5" type="ORF">QBA37_35370</name>
</gene>
<organism evidence="5 6">
    <name type="scientific">Streptomyces silvae</name>
    <dbReference type="NCBI Taxonomy" id="2803812"/>
    <lineage>
        <taxon>Bacteria</taxon>
        <taxon>Bacillati</taxon>
        <taxon>Actinomycetota</taxon>
        <taxon>Actinomycetes</taxon>
        <taxon>Kitasatosporales</taxon>
        <taxon>Streptomycetaceae</taxon>
        <taxon>Streptomyces</taxon>
    </lineage>
</organism>
<dbReference type="Gene3D" id="2.130.10.10">
    <property type="entry name" value="YVTN repeat-like/Quinoprotein amine dehydrogenase"/>
    <property type="match status" value="3"/>
</dbReference>
<dbReference type="SUPFAM" id="SSF50998">
    <property type="entry name" value="Quinoprotein alcohol dehydrogenase-like"/>
    <property type="match status" value="1"/>
</dbReference>
<evidence type="ECO:0000313" key="6">
    <source>
        <dbReference type="Proteomes" id="UP001382181"/>
    </source>
</evidence>
<dbReference type="InterPro" id="IPR049052">
    <property type="entry name" value="nSTAND1"/>
</dbReference>
<dbReference type="SUPFAM" id="SSF50494">
    <property type="entry name" value="Trypsin-like serine proteases"/>
    <property type="match status" value="1"/>
</dbReference>
<evidence type="ECO:0000313" key="5">
    <source>
        <dbReference type="EMBL" id="MEH0564451.1"/>
    </source>
</evidence>
<dbReference type="InterPro" id="IPR011047">
    <property type="entry name" value="Quinoprotein_ADH-like_sf"/>
</dbReference>